<sequence length="44" mass="5448">MANDKPEQTKDPIWDQHLRWLDLISNECKSNQLKREREKRRRKG</sequence>
<proteinExistence type="predicted"/>
<organism evidence="1 2">
    <name type="scientific">Marinobacter azerbaijanicus</name>
    <dbReference type="NCBI Taxonomy" id="3050455"/>
    <lineage>
        <taxon>Bacteria</taxon>
        <taxon>Pseudomonadati</taxon>
        <taxon>Pseudomonadota</taxon>
        <taxon>Gammaproteobacteria</taxon>
        <taxon>Pseudomonadales</taxon>
        <taxon>Marinobacteraceae</taxon>
        <taxon>Marinobacter</taxon>
    </lineage>
</organism>
<dbReference type="Proteomes" id="UP001227964">
    <property type="component" value="Unassembled WGS sequence"/>
</dbReference>
<dbReference type="RefSeq" id="WP_285390473.1">
    <property type="nucleotide sequence ID" value="NZ_JASSVS010000004.1"/>
</dbReference>
<gene>
    <name evidence="1" type="ORF">QPM17_09705</name>
</gene>
<evidence type="ECO:0000313" key="1">
    <source>
        <dbReference type="EMBL" id="MDL0431404.1"/>
    </source>
</evidence>
<reference evidence="1 2" key="1">
    <citation type="submission" date="2023-06" db="EMBL/GenBank/DDBJ databases">
        <title>Marinobacter azerbaijanicus a moderately halophilic, isolated from Urmia Lake in Azerbaijan region of Iran.</title>
        <authorList>
            <person name="Sanchez-Porro C."/>
            <person name="Aghdam E.M."/>
            <person name="Saheb S.M."/>
            <person name="Tarhriz V."/>
            <person name="Kazemi E."/>
            <person name="Ammozegar M.A."/>
            <person name="Ventosa A."/>
            <person name="Hejazi M.S."/>
        </authorList>
    </citation>
    <scope>NUCLEOTIDE SEQUENCE [LARGE SCALE GENOMIC DNA]</scope>
    <source>
        <strain evidence="1 2">TBZ242</strain>
    </source>
</reference>
<keyword evidence="2" id="KW-1185">Reference proteome</keyword>
<comment type="caution">
    <text evidence="1">The sequence shown here is derived from an EMBL/GenBank/DDBJ whole genome shotgun (WGS) entry which is preliminary data.</text>
</comment>
<name>A0ABT7IB74_9GAMM</name>
<dbReference type="EMBL" id="JASSVS010000004">
    <property type="protein sequence ID" value="MDL0431404.1"/>
    <property type="molecule type" value="Genomic_DNA"/>
</dbReference>
<accession>A0ABT7IB74</accession>
<protein>
    <submittedName>
        <fullName evidence="1">Uncharacterized protein</fullName>
    </submittedName>
</protein>
<evidence type="ECO:0000313" key="2">
    <source>
        <dbReference type="Proteomes" id="UP001227964"/>
    </source>
</evidence>